<proteinExistence type="predicted"/>
<evidence type="ECO:0000313" key="3">
    <source>
        <dbReference type="Proteomes" id="UP001198565"/>
    </source>
</evidence>
<protein>
    <submittedName>
        <fullName evidence="2">DUF6011 domain-containing protein</fullName>
    </submittedName>
</protein>
<dbReference type="EMBL" id="JAINVZ010000016">
    <property type="protein sequence ID" value="MBY8887404.1"/>
    <property type="molecule type" value="Genomic_DNA"/>
</dbReference>
<sequence length="76" mass="8152">MADDPTLPYGGVDGDGHDESAPTGRRRVTCRVCGRPLHGRQARLWGLGDDCRAKLAQRAAPRPPAHEADQDPLPGL</sequence>
<dbReference type="InterPro" id="IPR046053">
    <property type="entry name" value="DUF6011"/>
</dbReference>
<dbReference type="Pfam" id="PF19474">
    <property type="entry name" value="DUF6011"/>
    <property type="match status" value="1"/>
</dbReference>
<dbReference type="Proteomes" id="UP001198565">
    <property type="component" value="Unassembled WGS sequence"/>
</dbReference>
<gene>
    <name evidence="2" type="ORF">K7472_21560</name>
</gene>
<evidence type="ECO:0000313" key="2">
    <source>
        <dbReference type="EMBL" id="MBY8887404.1"/>
    </source>
</evidence>
<keyword evidence="3" id="KW-1185">Reference proteome</keyword>
<feature type="region of interest" description="Disordered" evidence="1">
    <location>
        <begin position="1"/>
        <end position="25"/>
    </location>
</feature>
<reference evidence="2 3" key="1">
    <citation type="submission" date="2021-08" db="EMBL/GenBank/DDBJ databases">
        <title>Streptomyces sp. PTM05 isolated from lichen.</title>
        <authorList>
            <person name="Somphong A."/>
            <person name="Phongsopitanun W."/>
            <person name="Tanasupawat S."/>
        </authorList>
    </citation>
    <scope>NUCLEOTIDE SEQUENCE [LARGE SCALE GENOMIC DNA]</scope>
    <source>
        <strain evidence="2 3">Ptm05</strain>
    </source>
</reference>
<dbReference type="RefSeq" id="WP_222980158.1">
    <property type="nucleotide sequence ID" value="NZ_JAINVZ010000016.1"/>
</dbReference>
<feature type="region of interest" description="Disordered" evidence="1">
    <location>
        <begin position="56"/>
        <end position="76"/>
    </location>
</feature>
<comment type="caution">
    <text evidence="2">The sequence shown here is derived from an EMBL/GenBank/DDBJ whole genome shotgun (WGS) entry which is preliminary data.</text>
</comment>
<evidence type="ECO:0000256" key="1">
    <source>
        <dbReference type="SAM" id="MobiDB-lite"/>
    </source>
</evidence>
<organism evidence="2 3">
    <name type="scientific">Streptantibioticus parmotrematis</name>
    <dbReference type="NCBI Taxonomy" id="2873249"/>
    <lineage>
        <taxon>Bacteria</taxon>
        <taxon>Bacillati</taxon>
        <taxon>Actinomycetota</taxon>
        <taxon>Actinomycetes</taxon>
        <taxon>Kitasatosporales</taxon>
        <taxon>Streptomycetaceae</taxon>
        <taxon>Streptantibioticus</taxon>
    </lineage>
</organism>
<name>A0ABS7QXK6_9ACTN</name>
<accession>A0ABS7QXK6</accession>